<evidence type="ECO:0000313" key="2">
    <source>
        <dbReference type="Proteomes" id="UP000004982"/>
    </source>
</evidence>
<dbReference type="Proteomes" id="UP000004982">
    <property type="component" value="Unassembled WGS sequence"/>
</dbReference>
<reference evidence="1 2" key="1">
    <citation type="submission" date="2011-05" db="EMBL/GenBank/DDBJ databases">
        <authorList>
            <person name="Muzny D."/>
            <person name="Qin X."/>
            <person name="Deng J."/>
            <person name="Jiang H."/>
            <person name="Liu Y."/>
            <person name="Qu J."/>
            <person name="Song X.-Z."/>
            <person name="Zhang L."/>
            <person name="Thornton R."/>
            <person name="Coyle M."/>
            <person name="Francisco L."/>
            <person name="Jackson L."/>
            <person name="Javaid M."/>
            <person name="Korchina V."/>
            <person name="Kovar C."/>
            <person name="Mata R."/>
            <person name="Mathew T."/>
            <person name="Ngo R."/>
            <person name="Nguyen L."/>
            <person name="Nguyen N."/>
            <person name="Okwuonu G."/>
            <person name="Ongeri F."/>
            <person name="Pham C."/>
            <person name="Simmons D."/>
            <person name="Wilczek-Boney K."/>
            <person name="Hale W."/>
            <person name="Jakkamsetti A."/>
            <person name="Pham P."/>
            <person name="Ruth R."/>
            <person name="San Lucas F."/>
            <person name="Warren J."/>
            <person name="Zhang J."/>
            <person name="Zhao Z."/>
            <person name="Zhou C."/>
            <person name="Zhu D."/>
            <person name="Lee S."/>
            <person name="Bess C."/>
            <person name="Blankenburg K."/>
            <person name="Forbes L."/>
            <person name="Fu Q."/>
            <person name="Gubbala S."/>
            <person name="Hirani K."/>
            <person name="Jayaseelan J.C."/>
            <person name="Lara F."/>
            <person name="Munidasa M."/>
            <person name="Palculict T."/>
            <person name="Patil S."/>
            <person name="Pu L.-L."/>
            <person name="Saada N."/>
            <person name="Tang L."/>
            <person name="Weissenberger G."/>
            <person name="Zhu Y."/>
            <person name="Hemphill L."/>
            <person name="Shang Y."/>
            <person name="Youmans B."/>
            <person name="Ayvaz T."/>
            <person name="Ross M."/>
            <person name="Santibanez J."/>
            <person name="Aqrawi P."/>
            <person name="Gross S."/>
            <person name="Joshi V."/>
            <person name="Fowler G."/>
            <person name="Nazareth L."/>
            <person name="Reid J."/>
            <person name="Worley K."/>
            <person name="Petrosino J."/>
            <person name="Highlander S."/>
            <person name="Gibbs R."/>
        </authorList>
    </citation>
    <scope>NUCLEOTIDE SEQUENCE [LARGE SCALE GENOMIC DNA]</scope>
    <source>
        <strain evidence="1 2">ATCC 33926</strain>
    </source>
</reference>
<accession>A0AA36XKH6</accession>
<dbReference type="EMBL" id="AFQE01000118">
    <property type="protein sequence ID" value="EGQ75451.1"/>
    <property type="molecule type" value="Genomic_DNA"/>
</dbReference>
<organism evidence="1 2">
    <name type="scientific">Neisseria macacae ATCC 33926</name>
    <dbReference type="NCBI Taxonomy" id="997348"/>
    <lineage>
        <taxon>Bacteria</taxon>
        <taxon>Pseudomonadati</taxon>
        <taxon>Pseudomonadota</taxon>
        <taxon>Betaproteobacteria</taxon>
        <taxon>Neisseriales</taxon>
        <taxon>Neisseriaceae</taxon>
        <taxon>Neisseria</taxon>
    </lineage>
</organism>
<evidence type="ECO:0000313" key="1">
    <source>
        <dbReference type="EMBL" id="EGQ75451.1"/>
    </source>
</evidence>
<proteinExistence type="predicted"/>
<name>A0AA36XKH6_9NEIS</name>
<dbReference type="AlphaFoldDB" id="A0AA36XKH6"/>
<comment type="caution">
    <text evidence="1">The sequence shown here is derived from an EMBL/GenBank/DDBJ whole genome shotgun (WGS) entry which is preliminary data.</text>
</comment>
<protein>
    <submittedName>
        <fullName evidence="1">Uncharacterized protein</fullName>
    </submittedName>
</protein>
<sequence>MNKFCNRNIGIKYDIFIFGYWIRCLESRLLHKFNNILNLFV</sequence>
<gene>
    <name evidence="1" type="ORF">HMPREF9418_2429</name>
</gene>